<dbReference type="AlphaFoldDB" id="A0A0R2HKR6"/>
<proteinExistence type="predicted"/>
<accession>A0A0R2HKR6</accession>
<comment type="caution">
    <text evidence="2">The sequence shown here is derived from an EMBL/GenBank/DDBJ whole genome shotgun (WGS) entry which is preliminary data.</text>
</comment>
<dbReference type="Proteomes" id="UP000051841">
    <property type="component" value="Unassembled WGS sequence"/>
</dbReference>
<reference evidence="2 3" key="1">
    <citation type="journal article" date="2015" name="Genome Announc.">
        <title>Expanding the biotechnology potential of lactobacilli through comparative genomics of 213 strains and associated genera.</title>
        <authorList>
            <person name="Sun Z."/>
            <person name="Harris H.M."/>
            <person name="McCann A."/>
            <person name="Guo C."/>
            <person name="Argimon S."/>
            <person name="Zhang W."/>
            <person name="Yang X."/>
            <person name="Jeffery I.B."/>
            <person name="Cooney J.C."/>
            <person name="Kagawa T.F."/>
            <person name="Liu W."/>
            <person name="Song Y."/>
            <person name="Salvetti E."/>
            <person name="Wrobel A."/>
            <person name="Rasinkangas P."/>
            <person name="Parkhill J."/>
            <person name="Rea M.C."/>
            <person name="O'Sullivan O."/>
            <person name="Ritari J."/>
            <person name="Douillard F.P."/>
            <person name="Paul Ross R."/>
            <person name="Yang R."/>
            <person name="Briner A.E."/>
            <person name="Felis G.E."/>
            <person name="de Vos W.M."/>
            <person name="Barrangou R."/>
            <person name="Klaenhammer T.R."/>
            <person name="Caufield P.W."/>
            <person name="Cui Y."/>
            <person name="Zhang H."/>
            <person name="O'Toole P.W."/>
        </authorList>
    </citation>
    <scope>NUCLEOTIDE SEQUENCE [LARGE SCALE GENOMIC DNA]</scope>
    <source>
        <strain evidence="2 3">DSM 20405</strain>
    </source>
</reference>
<dbReference type="InterPro" id="IPR006674">
    <property type="entry name" value="HD_domain"/>
</dbReference>
<feature type="domain" description="HD" evidence="1">
    <location>
        <begin position="27"/>
        <end position="128"/>
    </location>
</feature>
<keyword evidence="3" id="KW-1185">Reference proteome</keyword>
<dbReference type="Pfam" id="PF01966">
    <property type="entry name" value="HD"/>
    <property type="match status" value="1"/>
</dbReference>
<dbReference type="Gene3D" id="1.10.3210.10">
    <property type="entry name" value="Hypothetical protein af1432"/>
    <property type="match status" value="1"/>
</dbReference>
<dbReference type="RefSeq" id="WP_031588463.1">
    <property type="nucleotide sequence ID" value="NZ_JNKN01000001.1"/>
</dbReference>
<evidence type="ECO:0000259" key="1">
    <source>
        <dbReference type="PROSITE" id="PS51831"/>
    </source>
</evidence>
<name>A0A0R2HKR6_9FIRM</name>
<sequence>MKRYQMIKDEAIKMLEEKSHGFYKREAYAHMFQVETLCVLLARKRNLNQELASIIGLLHDIAIPLTMNSFDHANRSSMIAKEILMSSKQFNEEEINLIVHAISCHSNKSIIEDDYCELIKDADVLSHSLEGQLLKEEENKRLSHIEL</sequence>
<gene>
    <name evidence="2" type="ORF">IV49_GL001443</name>
</gene>
<dbReference type="PROSITE" id="PS51831">
    <property type="entry name" value="HD"/>
    <property type="match status" value="1"/>
</dbReference>
<dbReference type="PATRIC" id="fig|1410657.5.peg.1492"/>
<dbReference type="EMBL" id="JQBL01000004">
    <property type="protein sequence ID" value="KRN50949.1"/>
    <property type="molecule type" value="Genomic_DNA"/>
</dbReference>
<evidence type="ECO:0000313" key="3">
    <source>
        <dbReference type="Proteomes" id="UP000051841"/>
    </source>
</evidence>
<organism evidence="2 3">
    <name type="scientific">Kandleria vitulina DSM 20405</name>
    <dbReference type="NCBI Taxonomy" id="1410657"/>
    <lineage>
        <taxon>Bacteria</taxon>
        <taxon>Bacillati</taxon>
        <taxon>Bacillota</taxon>
        <taxon>Erysipelotrichia</taxon>
        <taxon>Erysipelotrichales</taxon>
        <taxon>Coprobacillaceae</taxon>
        <taxon>Kandleria</taxon>
    </lineage>
</organism>
<dbReference type="SUPFAM" id="SSF109604">
    <property type="entry name" value="HD-domain/PDEase-like"/>
    <property type="match status" value="1"/>
</dbReference>
<evidence type="ECO:0000313" key="2">
    <source>
        <dbReference type="EMBL" id="KRN50949.1"/>
    </source>
</evidence>
<protein>
    <recommendedName>
        <fullName evidence="1">HD domain-containing protein</fullName>
    </recommendedName>
</protein>